<evidence type="ECO:0000313" key="3">
    <source>
        <dbReference type="Proteomes" id="UP001597052"/>
    </source>
</evidence>
<accession>A0ABD6DBS2</accession>
<keyword evidence="1" id="KW-0812">Transmembrane</keyword>
<reference evidence="2 3" key="1">
    <citation type="journal article" date="2019" name="Int. J. Syst. Evol. Microbiol.">
        <title>The Global Catalogue of Microorganisms (GCM) 10K type strain sequencing project: providing services to taxonomists for standard genome sequencing and annotation.</title>
        <authorList>
            <consortium name="The Broad Institute Genomics Platform"/>
            <consortium name="The Broad Institute Genome Sequencing Center for Infectious Disease"/>
            <person name="Wu L."/>
            <person name="Ma J."/>
        </authorList>
    </citation>
    <scope>NUCLEOTIDE SEQUENCE [LARGE SCALE GENOMIC DNA]</scope>
    <source>
        <strain evidence="2 3">CGMCC 1.10593</strain>
    </source>
</reference>
<protein>
    <submittedName>
        <fullName evidence="2">Uncharacterized protein</fullName>
    </submittedName>
</protein>
<keyword evidence="1" id="KW-0472">Membrane</keyword>
<dbReference type="AlphaFoldDB" id="A0ABD6DBS2"/>
<gene>
    <name evidence="2" type="ORF">ACFSBW_16220</name>
</gene>
<feature type="transmembrane region" description="Helical" evidence="1">
    <location>
        <begin position="114"/>
        <end position="135"/>
    </location>
</feature>
<dbReference type="Proteomes" id="UP001597052">
    <property type="component" value="Unassembled WGS sequence"/>
</dbReference>
<proteinExistence type="predicted"/>
<name>A0ABD6DBS2_9EURY</name>
<keyword evidence="3" id="KW-1185">Reference proteome</keyword>
<sequence>MSSIVDFLKKVYPDFAQARKFRRDIRRQYRQNLKALDRGDDVSLVMVGEDKEDYLTRRAEKAAVNADHLVKKSGSQSDPYVYRITSDEDDVRDAFNDTIGKINRRNWVSYGVEFLFVAFVFLVFAFSVSVGAYGIENVVDWIQGAV</sequence>
<evidence type="ECO:0000256" key="1">
    <source>
        <dbReference type="SAM" id="Phobius"/>
    </source>
</evidence>
<keyword evidence="1" id="KW-1133">Transmembrane helix</keyword>
<organism evidence="2 3">
    <name type="scientific">Halohasta litorea</name>
    <dbReference type="NCBI Taxonomy" id="869891"/>
    <lineage>
        <taxon>Archaea</taxon>
        <taxon>Methanobacteriati</taxon>
        <taxon>Methanobacteriota</taxon>
        <taxon>Stenosarchaea group</taxon>
        <taxon>Halobacteria</taxon>
        <taxon>Halobacteriales</taxon>
        <taxon>Haloferacaceae</taxon>
        <taxon>Halohasta</taxon>
    </lineage>
</organism>
<evidence type="ECO:0000313" key="2">
    <source>
        <dbReference type="EMBL" id="MFD1643421.1"/>
    </source>
</evidence>
<dbReference type="EMBL" id="JBHUDM010000005">
    <property type="protein sequence ID" value="MFD1643421.1"/>
    <property type="molecule type" value="Genomic_DNA"/>
</dbReference>
<comment type="caution">
    <text evidence="2">The sequence shown here is derived from an EMBL/GenBank/DDBJ whole genome shotgun (WGS) entry which is preliminary data.</text>
</comment>
<dbReference type="RefSeq" id="WP_256397185.1">
    <property type="nucleotide sequence ID" value="NZ_JANHDJ010000006.1"/>
</dbReference>